<evidence type="ECO:0000256" key="4">
    <source>
        <dbReference type="ARBA" id="ARBA00022679"/>
    </source>
</evidence>
<dbReference type="PANTHER" id="PTHR48090">
    <property type="entry name" value="UNDECAPRENYL-PHOSPHATE 4-DEOXY-4-FORMAMIDO-L-ARABINOSE TRANSFERASE-RELATED"/>
    <property type="match status" value="1"/>
</dbReference>
<reference evidence="7" key="1">
    <citation type="journal article" date="2021" name="ISME J.">
        <title>Fine-scale metabolic discontinuity in a stratified prokaryote microbiome of a Red Sea deep halocline.</title>
        <authorList>
            <person name="Michoud G."/>
            <person name="Ngugi D.K."/>
            <person name="Barozzi A."/>
            <person name="Merlino G."/>
            <person name="Calleja M.L."/>
            <person name="Delgado-Huertas A."/>
            <person name="Moran X.A.G."/>
            <person name="Daffonchio D."/>
        </authorList>
    </citation>
    <scope>NUCLEOTIDE SEQUENCE</scope>
    <source>
        <strain evidence="7">SuakinDeep_MAG55_1</strain>
    </source>
</reference>
<evidence type="ECO:0000259" key="6">
    <source>
        <dbReference type="Pfam" id="PF00535"/>
    </source>
</evidence>
<feature type="domain" description="Glycosyltransferase 2-like" evidence="6">
    <location>
        <begin position="25"/>
        <end position="192"/>
    </location>
</feature>
<keyword evidence="3" id="KW-0328">Glycosyltransferase</keyword>
<evidence type="ECO:0000256" key="5">
    <source>
        <dbReference type="ARBA" id="ARBA00022842"/>
    </source>
</evidence>
<dbReference type="PANTHER" id="PTHR48090:SF10">
    <property type="entry name" value="GLUCOSYL-3-PHOSPHOGLYCERATE SYNTHASE"/>
    <property type="match status" value="1"/>
</dbReference>
<organism evidence="7 8">
    <name type="scientific">Candidatus Scalindua arabica</name>
    <dbReference type="NCBI Taxonomy" id="1127984"/>
    <lineage>
        <taxon>Bacteria</taxon>
        <taxon>Pseudomonadati</taxon>
        <taxon>Planctomycetota</taxon>
        <taxon>Candidatus Brocadiia</taxon>
        <taxon>Candidatus Brocadiales</taxon>
        <taxon>Candidatus Scalinduaceae</taxon>
        <taxon>Candidatus Scalindua</taxon>
    </lineage>
</organism>
<sequence>MKFSTALRQYSRRRIEKIKNADIVVGIPCYNNDSTVSYVVKTVGKGLSTYFPDSKALIMVGDGGSTDDSREQTLAVQVEPWIEKLITIYRGIPGKGTALRAIFEASEYLGARVCVVCDSDLRSITPEWIKNLITPVYDEEYQFVVPYYERYKYDGTITNNIVYNLTRTLYGLRVRQPIGGDFAFSAKLIKFYNDQDVWETDVAKFGIDIWLTTTAIIQGFRICQTRLGTKVHDVKDPSESLGPMFQQVVTTLFVLMEQNYDYWKDIKGSSPVPILGEETGTKPEAFDVSMDNLVEYFKTGLNHFGALWENIIEKDNFEELKKMNSLSAENFTFPTDLWCRILYDIAVTFRNWKRNRVKLVNMMTPLYFARIAGFITETKDMTNGEAERVVEKQAEVFEESKDYLLQRWSEKGMDEHA</sequence>
<name>A0A941W5F3_9BACT</name>
<keyword evidence="4" id="KW-0808">Transferase</keyword>
<dbReference type="InterPro" id="IPR029044">
    <property type="entry name" value="Nucleotide-diphossugar_trans"/>
</dbReference>
<proteinExistence type="inferred from homology"/>
<dbReference type="EMBL" id="JAANXD010000100">
    <property type="protein sequence ID" value="MBS1259584.1"/>
    <property type="molecule type" value="Genomic_DNA"/>
</dbReference>
<gene>
    <name evidence="7" type="ORF">MAG551_02657</name>
</gene>
<dbReference type="Proteomes" id="UP000722750">
    <property type="component" value="Unassembled WGS sequence"/>
</dbReference>
<evidence type="ECO:0000313" key="8">
    <source>
        <dbReference type="Proteomes" id="UP000722750"/>
    </source>
</evidence>
<comment type="caution">
    <text evidence="7">The sequence shown here is derived from an EMBL/GenBank/DDBJ whole genome shotgun (WGS) entry which is preliminary data.</text>
</comment>
<protein>
    <submittedName>
        <fullName evidence="7">Glucosylglycerate synthase</fullName>
    </submittedName>
</protein>
<comment type="similarity">
    <text evidence="2">Belongs to the glycosyltransferase 2 family.</text>
</comment>
<dbReference type="InterPro" id="IPR050256">
    <property type="entry name" value="Glycosyltransferase_2"/>
</dbReference>
<dbReference type="Gene3D" id="3.90.550.10">
    <property type="entry name" value="Spore Coat Polysaccharide Biosynthesis Protein SpsA, Chain A"/>
    <property type="match status" value="1"/>
</dbReference>
<evidence type="ECO:0000256" key="1">
    <source>
        <dbReference type="ARBA" id="ARBA00001946"/>
    </source>
</evidence>
<dbReference type="Pfam" id="PF00535">
    <property type="entry name" value="Glycos_transf_2"/>
    <property type="match status" value="1"/>
</dbReference>
<dbReference type="SUPFAM" id="SSF53448">
    <property type="entry name" value="Nucleotide-diphospho-sugar transferases"/>
    <property type="match status" value="1"/>
</dbReference>
<comment type="cofactor">
    <cofactor evidence="1">
        <name>Mg(2+)</name>
        <dbReference type="ChEBI" id="CHEBI:18420"/>
    </cofactor>
</comment>
<dbReference type="GO" id="GO:0016757">
    <property type="term" value="F:glycosyltransferase activity"/>
    <property type="evidence" value="ECO:0007669"/>
    <property type="project" value="UniProtKB-KW"/>
</dbReference>
<evidence type="ECO:0000256" key="2">
    <source>
        <dbReference type="ARBA" id="ARBA00006739"/>
    </source>
</evidence>
<dbReference type="InterPro" id="IPR001173">
    <property type="entry name" value="Glyco_trans_2-like"/>
</dbReference>
<evidence type="ECO:0000313" key="7">
    <source>
        <dbReference type="EMBL" id="MBS1259584.1"/>
    </source>
</evidence>
<dbReference type="AlphaFoldDB" id="A0A941W5F3"/>
<evidence type="ECO:0000256" key="3">
    <source>
        <dbReference type="ARBA" id="ARBA00022676"/>
    </source>
</evidence>
<accession>A0A941W5F3</accession>
<keyword evidence="5" id="KW-0460">Magnesium</keyword>